<dbReference type="NCBIfam" id="NF033631">
    <property type="entry name" value="SLATT_5"/>
    <property type="match status" value="1"/>
</dbReference>
<name>A0AA51N8A9_9BACT</name>
<evidence type="ECO:0000256" key="1">
    <source>
        <dbReference type="SAM" id="Phobius"/>
    </source>
</evidence>
<dbReference type="AlphaFoldDB" id="A0AA51N8A9"/>
<feature type="transmembrane region" description="Helical" evidence="1">
    <location>
        <begin position="34"/>
        <end position="55"/>
    </location>
</feature>
<keyword evidence="1" id="KW-0812">Transmembrane</keyword>
<keyword evidence="1" id="KW-1133">Transmembrane helix</keyword>
<sequence>MEQEVERWYNKLWETKGARFIAAHRLELHEKLSVIAISLISVYIISLNLLVLFPVSKRSELFNNLNITYSTICLSILILVVSLIISSRNYKLRAEKYHECGRQIMRLHDKICLWKNSNYSPSSDEIEQISSEYLNVLDKYENHKRIDFLTFQANNLLHYKDISCKKLFWLKVKSLYFVQIIGIYLLPIFSPLILLII</sequence>
<keyword evidence="1" id="KW-0472">Membrane</keyword>
<feature type="transmembrane region" description="Helical" evidence="1">
    <location>
        <begin position="67"/>
        <end position="86"/>
    </location>
</feature>
<accession>A0AA51N8A9</accession>
<dbReference type="Pfam" id="PF18160">
    <property type="entry name" value="SLATT_5"/>
    <property type="match status" value="1"/>
</dbReference>
<feature type="domain" description="SMODS and SLOG-associating 2TM effector" evidence="2">
    <location>
        <begin position="1"/>
        <end position="196"/>
    </location>
</feature>
<evidence type="ECO:0000259" key="2">
    <source>
        <dbReference type="Pfam" id="PF18160"/>
    </source>
</evidence>
<dbReference type="Proteomes" id="UP001244443">
    <property type="component" value="Chromosome"/>
</dbReference>
<reference evidence="3" key="1">
    <citation type="submission" date="2023-08" db="EMBL/GenBank/DDBJ databases">
        <title>Comparative genomics and taxonomic characterization of three novel marine species of genus Marivirga.</title>
        <authorList>
            <person name="Muhammad N."/>
            <person name="Kim S.-G."/>
        </authorList>
    </citation>
    <scope>NUCLEOTIDE SEQUENCE [LARGE SCALE GENOMIC DNA]</scope>
    <source>
        <strain evidence="3">ABR2-2</strain>
    </source>
</reference>
<evidence type="ECO:0000313" key="3">
    <source>
        <dbReference type="EMBL" id="WMN07799.1"/>
    </source>
</evidence>
<keyword evidence="4" id="KW-1185">Reference proteome</keyword>
<organism evidence="3 4">
    <name type="scientific">Marivirga arenosa</name>
    <dbReference type="NCBI Taxonomy" id="3059076"/>
    <lineage>
        <taxon>Bacteria</taxon>
        <taxon>Pseudomonadati</taxon>
        <taxon>Bacteroidota</taxon>
        <taxon>Cytophagia</taxon>
        <taxon>Cytophagales</taxon>
        <taxon>Marivirgaceae</taxon>
        <taxon>Marivirga</taxon>
    </lineage>
</organism>
<dbReference type="EMBL" id="CP129970">
    <property type="protein sequence ID" value="WMN07799.1"/>
    <property type="molecule type" value="Genomic_DNA"/>
</dbReference>
<protein>
    <submittedName>
        <fullName evidence="3">SLATT domain-containing protein</fullName>
    </submittedName>
</protein>
<dbReference type="RefSeq" id="WP_308358056.1">
    <property type="nucleotide sequence ID" value="NZ_CP129970.2"/>
</dbReference>
<dbReference type="InterPro" id="IPR041115">
    <property type="entry name" value="SLATT_5"/>
</dbReference>
<evidence type="ECO:0000313" key="4">
    <source>
        <dbReference type="Proteomes" id="UP001244443"/>
    </source>
</evidence>
<feature type="transmembrane region" description="Helical" evidence="1">
    <location>
        <begin position="175"/>
        <end position="196"/>
    </location>
</feature>
<gene>
    <name evidence="3" type="ORF">QYS48_29910</name>
</gene>
<proteinExistence type="predicted"/>